<keyword evidence="3" id="KW-1185">Reference proteome</keyword>
<feature type="chain" id="PRO_5015486898" evidence="1">
    <location>
        <begin position="19"/>
        <end position="70"/>
    </location>
</feature>
<accession>A0A2T3ALF1</accession>
<keyword evidence="1" id="KW-0732">Signal</keyword>
<dbReference type="AlphaFoldDB" id="A0A2T3ALF1"/>
<evidence type="ECO:0000313" key="2">
    <source>
        <dbReference type="EMBL" id="PSS02493.1"/>
    </source>
</evidence>
<dbReference type="EMBL" id="KZ678377">
    <property type="protein sequence ID" value="PSS02493.1"/>
    <property type="molecule type" value="Genomic_DNA"/>
</dbReference>
<protein>
    <submittedName>
        <fullName evidence="2">Uncharacterized protein</fullName>
    </submittedName>
</protein>
<gene>
    <name evidence="2" type="ORF">BD289DRAFT_422099</name>
</gene>
<evidence type="ECO:0000256" key="1">
    <source>
        <dbReference type="SAM" id="SignalP"/>
    </source>
</evidence>
<sequence length="70" mass="8365">MWTHLLFLSLCQYMAIYLDTMQCLTEINPIAAWNDRDLVAAYFFRPHPDLGHRRRQLERSATTVLRIITR</sequence>
<reference evidence="2 3" key="1">
    <citation type="journal article" date="2018" name="Mycol. Prog.">
        <title>Coniella lustricola, a new species from submerged detritus.</title>
        <authorList>
            <person name="Raudabaugh D.B."/>
            <person name="Iturriaga T."/>
            <person name="Carver A."/>
            <person name="Mondo S."/>
            <person name="Pangilinan J."/>
            <person name="Lipzen A."/>
            <person name="He G."/>
            <person name="Amirebrahimi M."/>
            <person name="Grigoriev I.V."/>
            <person name="Miller A.N."/>
        </authorList>
    </citation>
    <scope>NUCLEOTIDE SEQUENCE [LARGE SCALE GENOMIC DNA]</scope>
    <source>
        <strain evidence="2 3">B22-T-1</strain>
    </source>
</reference>
<dbReference type="InParanoid" id="A0A2T3ALF1"/>
<organism evidence="2 3">
    <name type="scientific">Coniella lustricola</name>
    <dbReference type="NCBI Taxonomy" id="2025994"/>
    <lineage>
        <taxon>Eukaryota</taxon>
        <taxon>Fungi</taxon>
        <taxon>Dikarya</taxon>
        <taxon>Ascomycota</taxon>
        <taxon>Pezizomycotina</taxon>
        <taxon>Sordariomycetes</taxon>
        <taxon>Sordariomycetidae</taxon>
        <taxon>Diaporthales</taxon>
        <taxon>Schizoparmaceae</taxon>
        <taxon>Coniella</taxon>
    </lineage>
</organism>
<feature type="signal peptide" evidence="1">
    <location>
        <begin position="1"/>
        <end position="18"/>
    </location>
</feature>
<proteinExistence type="predicted"/>
<name>A0A2T3ALF1_9PEZI</name>
<dbReference type="Proteomes" id="UP000241462">
    <property type="component" value="Unassembled WGS sequence"/>
</dbReference>
<evidence type="ECO:0000313" key="3">
    <source>
        <dbReference type="Proteomes" id="UP000241462"/>
    </source>
</evidence>